<dbReference type="PANTHER" id="PTHR30602">
    <property type="entry name" value="AMINO-ACID ACETYLTRANSFERASE"/>
    <property type="match status" value="1"/>
</dbReference>
<evidence type="ECO:0000256" key="4">
    <source>
        <dbReference type="ARBA" id="ARBA00022605"/>
    </source>
</evidence>
<comment type="pathway">
    <text evidence="1 8">Amino-acid biosynthesis; L-arginine biosynthesis; N(2)-acetyl-L-ornithine from L-glutamate: step 1/4.</text>
</comment>
<evidence type="ECO:0000256" key="2">
    <source>
        <dbReference type="ARBA" id="ARBA00009145"/>
    </source>
</evidence>
<gene>
    <name evidence="8 10" type="primary">argA</name>
    <name evidence="10" type="ORF">HHX48_13815</name>
</gene>
<dbReference type="SUPFAM" id="SSF55729">
    <property type="entry name" value="Acyl-CoA N-acyltransferases (Nat)"/>
    <property type="match status" value="1"/>
</dbReference>
<dbReference type="PROSITE" id="PS51186">
    <property type="entry name" value="GNAT"/>
    <property type="match status" value="1"/>
</dbReference>
<comment type="miscellaneous">
    <text evidence="8">In bacteria which possess the bifunctional enzyme ornithine acetyltransferase/N-acetylglutamate synthase (ArgJ), ArgA fulfills an anaplerotic role.</text>
</comment>
<sequence>MVLQHQDGIKLFRSSLPYINAHRGKTFVLMFGGEAIEDTNFANIIHDIALLASLGVRLVLVHGARPQIDERVALRAIESRFSNGIRITDKPTLECVKDAAGSVRSQIEALLTMGLPNSPMHGAQIRVCTGNLVVAKPMGVREGVDFENTGLVRRIDTTGINDHLNDGSIVLLSPMGYSATGEVFNLSHEDVATQAAIALAADKIIVFSNYDGVHNQSGKLLRTIERPVLEDMMRQGEINTEETVLRALITSVAAGIPRAHCISYEKDGALLQELFTRDGAGSLVLEHHYEQLRTATIDDVGGILNLIKPLEESGALVKRSRERLENEIDQFIVIVRDGMIIGCAALYLYPEDNCAELACVATHADYRGKNRGERILEAVKQRAMENGITNLFVLTTLTAHWFLEQGFQPADISVLPGAKKELYNFQRNSKVFTLSLT</sequence>
<accession>A0ABR8LKU5</accession>
<keyword evidence="3 8" id="KW-0055">Arginine biosynthesis</keyword>
<dbReference type="RefSeq" id="WP_191026015.1">
    <property type="nucleotide sequence ID" value="NZ_JABBXD010000008.1"/>
</dbReference>
<dbReference type="NCBIfam" id="TIGR01890">
    <property type="entry name" value="N-Ac-Glu-synth"/>
    <property type="match status" value="1"/>
</dbReference>
<evidence type="ECO:0000313" key="10">
    <source>
        <dbReference type="EMBL" id="MBD3586817.1"/>
    </source>
</evidence>
<comment type="caution">
    <text evidence="10">The sequence shown here is derived from an EMBL/GenBank/DDBJ whole genome shotgun (WGS) entry which is preliminary data.</text>
</comment>
<evidence type="ECO:0000256" key="3">
    <source>
        <dbReference type="ARBA" id="ARBA00022571"/>
    </source>
</evidence>
<dbReference type="CDD" id="cd04237">
    <property type="entry name" value="AAK_NAGS-ABP"/>
    <property type="match status" value="1"/>
</dbReference>
<dbReference type="Pfam" id="PF00696">
    <property type="entry name" value="AA_kinase"/>
    <property type="match status" value="1"/>
</dbReference>
<keyword evidence="4 8" id="KW-0028">Amino-acid biosynthesis</keyword>
<evidence type="ECO:0000259" key="9">
    <source>
        <dbReference type="PROSITE" id="PS51186"/>
    </source>
</evidence>
<dbReference type="NCBIfam" id="NF003641">
    <property type="entry name" value="PRK05279.1"/>
    <property type="match status" value="1"/>
</dbReference>
<dbReference type="Gene3D" id="3.40.630.30">
    <property type="match status" value="1"/>
</dbReference>
<dbReference type="SUPFAM" id="SSF53633">
    <property type="entry name" value="Carbamate kinase-like"/>
    <property type="match status" value="1"/>
</dbReference>
<name>A0ABR8LKU5_9ALTE</name>
<reference evidence="10 11" key="1">
    <citation type="submission" date="2020-04" db="EMBL/GenBank/DDBJ databases">
        <title>Salinimonas sp. HHU 13199.</title>
        <authorList>
            <person name="Cui X."/>
            <person name="Zhang D."/>
        </authorList>
    </citation>
    <scope>NUCLEOTIDE SEQUENCE [LARGE SCALE GENOMIC DNA]</scope>
    <source>
        <strain evidence="10 11">HHU 13199</strain>
    </source>
</reference>
<keyword evidence="5 8" id="KW-0808">Transferase</keyword>
<evidence type="ECO:0000256" key="1">
    <source>
        <dbReference type="ARBA" id="ARBA00004925"/>
    </source>
</evidence>
<dbReference type="InterPro" id="IPR016181">
    <property type="entry name" value="Acyl_CoA_acyltransferase"/>
</dbReference>
<dbReference type="InterPro" id="IPR033719">
    <property type="entry name" value="NAGS_kin"/>
</dbReference>
<keyword evidence="11" id="KW-1185">Reference proteome</keyword>
<evidence type="ECO:0000256" key="7">
    <source>
        <dbReference type="ARBA" id="ARBA00048372"/>
    </source>
</evidence>
<evidence type="ECO:0000256" key="5">
    <source>
        <dbReference type="ARBA" id="ARBA00022679"/>
    </source>
</evidence>
<proteinExistence type="inferred from homology"/>
<evidence type="ECO:0000256" key="6">
    <source>
        <dbReference type="ARBA" id="ARBA00023315"/>
    </source>
</evidence>
<dbReference type="Proteomes" id="UP000624419">
    <property type="component" value="Unassembled WGS sequence"/>
</dbReference>
<evidence type="ECO:0000256" key="8">
    <source>
        <dbReference type="HAMAP-Rule" id="MF_01105"/>
    </source>
</evidence>
<dbReference type="HAMAP" id="MF_01105">
    <property type="entry name" value="N_acetyl_glu_synth"/>
    <property type="match status" value="1"/>
</dbReference>
<evidence type="ECO:0000313" key="11">
    <source>
        <dbReference type="Proteomes" id="UP000624419"/>
    </source>
</evidence>
<feature type="domain" description="N-acetyltransferase" evidence="9">
    <location>
        <begin position="290"/>
        <end position="429"/>
    </location>
</feature>
<protein>
    <recommendedName>
        <fullName evidence="8">Amino-acid acetyltransferase</fullName>
        <ecNumber evidence="8">2.3.1.1</ecNumber>
    </recommendedName>
    <alternativeName>
        <fullName evidence="8">N-acetylglutamate synthase</fullName>
        <shortName evidence="8">AGS</shortName>
        <shortName evidence="8">NAGS</shortName>
    </alternativeName>
</protein>
<dbReference type="EMBL" id="JABBXD010000008">
    <property type="protein sequence ID" value="MBD3586817.1"/>
    <property type="molecule type" value="Genomic_DNA"/>
</dbReference>
<keyword evidence="6 8" id="KW-0012">Acyltransferase</keyword>
<dbReference type="InterPro" id="IPR036393">
    <property type="entry name" value="AceGlu_kinase-like_sf"/>
</dbReference>
<comment type="similarity">
    <text evidence="2 8">Belongs to the acetyltransferase family. ArgA subfamily.</text>
</comment>
<dbReference type="InterPro" id="IPR000182">
    <property type="entry name" value="GNAT_dom"/>
</dbReference>
<dbReference type="GO" id="GO:0016746">
    <property type="term" value="F:acyltransferase activity"/>
    <property type="evidence" value="ECO:0007669"/>
    <property type="project" value="UniProtKB-KW"/>
</dbReference>
<dbReference type="EC" id="2.3.1.1" evidence="8"/>
<comment type="subcellular location">
    <subcellularLocation>
        <location evidence="8">Cytoplasm</location>
    </subcellularLocation>
</comment>
<organism evidence="10 11">
    <name type="scientific">Salinimonas profundi</name>
    <dbReference type="NCBI Taxonomy" id="2729140"/>
    <lineage>
        <taxon>Bacteria</taxon>
        <taxon>Pseudomonadati</taxon>
        <taxon>Pseudomonadota</taxon>
        <taxon>Gammaproteobacteria</taxon>
        <taxon>Alteromonadales</taxon>
        <taxon>Alteromonadaceae</taxon>
        <taxon>Alteromonas/Salinimonas group</taxon>
        <taxon>Salinimonas</taxon>
    </lineage>
</organism>
<keyword evidence="8" id="KW-0963">Cytoplasm</keyword>
<dbReference type="PIRSF" id="PIRSF000423">
    <property type="entry name" value="ArgA"/>
    <property type="match status" value="1"/>
</dbReference>
<dbReference type="InterPro" id="IPR010167">
    <property type="entry name" value="NH2A_AcTrfase"/>
</dbReference>
<dbReference type="InterPro" id="IPR001048">
    <property type="entry name" value="Asp/Glu/Uridylate_kinase"/>
</dbReference>
<comment type="catalytic activity">
    <reaction evidence="7 8">
        <text>L-glutamate + acetyl-CoA = N-acetyl-L-glutamate + CoA + H(+)</text>
        <dbReference type="Rhea" id="RHEA:24292"/>
        <dbReference type="ChEBI" id="CHEBI:15378"/>
        <dbReference type="ChEBI" id="CHEBI:29985"/>
        <dbReference type="ChEBI" id="CHEBI:44337"/>
        <dbReference type="ChEBI" id="CHEBI:57287"/>
        <dbReference type="ChEBI" id="CHEBI:57288"/>
        <dbReference type="EC" id="2.3.1.1"/>
    </reaction>
</comment>
<dbReference type="Gene3D" id="3.40.1160.10">
    <property type="entry name" value="Acetylglutamate kinase-like"/>
    <property type="match status" value="1"/>
</dbReference>
<dbReference type="PANTHER" id="PTHR30602:SF12">
    <property type="entry name" value="AMINO-ACID ACETYLTRANSFERASE NAGS1, CHLOROPLASTIC-RELATED"/>
    <property type="match status" value="1"/>
</dbReference>
<dbReference type="Pfam" id="PF00583">
    <property type="entry name" value="Acetyltransf_1"/>
    <property type="match status" value="1"/>
</dbReference>